<accession>A0A7K3WRZ3</accession>
<name>A0A7K3WRZ3_9FLAO</name>
<comment type="caution">
    <text evidence="1">The sequence shown here is derived from an EMBL/GenBank/DDBJ whole genome shotgun (WGS) entry which is preliminary data.</text>
</comment>
<protein>
    <submittedName>
        <fullName evidence="1">Uncharacterized protein</fullName>
    </submittedName>
</protein>
<dbReference type="EMBL" id="JAAGVY010000023">
    <property type="protein sequence ID" value="NEN24296.1"/>
    <property type="molecule type" value="Genomic_DNA"/>
</dbReference>
<sequence>MLKSAEVIRGTITDSIPSESVTILAGDTASRIIANEEIALITSEVRRYAYTKKVVTGKKSYSTERSAYYQGIFSAGFGIPLSESSVSILTSLTVLVFMMYSPWGSVSDLGYP</sequence>
<evidence type="ECO:0000313" key="1">
    <source>
        <dbReference type="EMBL" id="NEN24296.1"/>
    </source>
</evidence>
<evidence type="ECO:0000313" key="2">
    <source>
        <dbReference type="Proteomes" id="UP000486602"/>
    </source>
</evidence>
<gene>
    <name evidence="1" type="ORF">G3O08_12355</name>
</gene>
<organism evidence="1 2">
    <name type="scientific">Cryomorpha ignava</name>
    <dbReference type="NCBI Taxonomy" id="101383"/>
    <lineage>
        <taxon>Bacteria</taxon>
        <taxon>Pseudomonadati</taxon>
        <taxon>Bacteroidota</taxon>
        <taxon>Flavobacteriia</taxon>
        <taxon>Flavobacteriales</taxon>
        <taxon>Cryomorphaceae</taxon>
        <taxon>Cryomorpha</taxon>
    </lineage>
</organism>
<dbReference type="RefSeq" id="WP_163285689.1">
    <property type="nucleotide sequence ID" value="NZ_JAAGVY010000023.1"/>
</dbReference>
<keyword evidence="2" id="KW-1185">Reference proteome</keyword>
<dbReference type="Proteomes" id="UP000486602">
    <property type="component" value="Unassembled WGS sequence"/>
</dbReference>
<dbReference type="AlphaFoldDB" id="A0A7K3WRZ3"/>
<proteinExistence type="predicted"/>
<reference evidence="1 2" key="1">
    <citation type="submission" date="2020-02" db="EMBL/GenBank/DDBJ databases">
        <title>Out from the shadows clarifying the taxonomy of the family Cryomorphaceae and related taxa by utilizing the GTDB taxonomic framework.</title>
        <authorList>
            <person name="Bowman J.P."/>
        </authorList>
    </citation>
    <scope>NUCLEOTIDE SEQUENCE [LARGE SCALE GENOMIC DNA]</scope>
    <source>
        <strain evidence="1 2">QSSC 1-22</strain>
    </source>
</reference>